<accession>A0A160VGF5</accession>
<keyword evidence="1" id="KW-1133">Transmembrane helix</keyword>
<evidence type="ECO:0000313" key="2">
    <source>
        <dbReference type="EMBL" id="CUV09806.1"/>
    </source>
</evidence>
<evidence type="ECO:0008006" key="3">
    <source>
        <dbReference type="Google" id="ProtNLM"/>
    </source>
</evidence>
<evidence type="ECO:0000256" key="1">
    <source>
        <dbReference type="SAM" id="Phobius"/>
    </source>
</evidence>
<dbReference type="EMBL" id="FAXC01000305">
    <property type="protein sequence ID" value="CUV09806.1"/>
    <property type="molecule type" value="Genomic_DNA"/>
</dbReference>
<feature type="transmembrane region" description="Helical" evidence="1">
    <location>
        <begin position="101"/>
        <end position="120"/>
    </location>
</feature>
<dbReference type="Gene3D" id="1.10.1760.20">
    <property type="match status" value="1"/>
</dbReference>
<feature type="transmembrane region" description="Helical" evidence="1">
    <location>
        <begin position="140"/>
        <end position="165"/>
    </location>
</feature>
<proteinExistence type="predicted"/>
<organism evidence="2">
    <name type="scientific">hydrothermal vent metagenome</name>
    <dbReference type="NCBI Taxonomy" id="652676"/>
    <lineage>
        <taxon>unclassified sequences</taxon>
        <taxon>metagenomes</taxon>
        <taxon>ecological metagenomes</taxon>
    </lineage>
</organism>
<protein>
    <recommendedName>
        <fullName evidence="3">ECF transporter S component</fullName>
    </recommendedName>
</protein>
<reference evidence="2" key="1">
    <citation type="submission" date="2015-10" db="EMBL/GenBank/DDBJ databases">
        <authorList>
            <person name="Gilbert D.G."/>
        </authorList>
    </citation>
    <scope>NUCLEOTIDE SEQUENCE</scope>
</reference>
<feature type="transmembrane region" description="Helical" evidence="1">
    <location>
        <begin position="71"/>
        <end position="92"/>
    </location>
</feature>
<keyword evidence="1" id="KW-0472">Membrane</keyword>
<feature type="transmembrane region" description="Helical" evidence="1">
    <location>
        <begin position="6"/>
        <end position="26"/>
    </location>
</feature>
<gene>
    <name evidence="2" type="ORF">MGWOODY_Mmi2645</name>
</gene>
<dbReference type="AlphaFoldDB" id="A0A160VGF5"/>
<feature type="transmembrane region" description="Helical" evidence="1">
    <location>
        <begin position="31"/>
        <end position="51"/>
    </location>
</feature>
<sequence>MKLNNLVRAAIFAALAIGVGFSLLLIPNIELITVTIFISGLTLGSAWGMLIGGTAEIIFSSLNPLGSGLSFPPLFFSQVLSMIIIGAIGGWLRPIFYRPVFSFKTLLGLGFTGLFVTFIYDSFTTLSYPVSAGFEFSQTLGIYISGLAFSLLHQISNAIVFTIGIPRVMKYLAVQS</sequence>
<keyword evidence="1" id="KW-0812">Transmembrane</keyword>
<name>A0A160VGF5_9ZZZZ</name>